<evidence type="ECO:0000259" key="12">
    <source>
        <dbReference type="PROSITE" id="PS51371"/>
    </source>
</evidence>
<dbReference type="FunFam" id="2.60.40.10:FF:001860">
    <property type="entry name" value="Sucrose nonfermenting 4-like protein"/>
    <property type="match status" value="1"/>
</dbReference>
<evidence type="ECO:0000256" key="3">
    <source>
        <dbReference type="ARBA" id="ARBA00022448"/>
    </source>
</evidence>
<evidence type="ECO:0000256" key="1">
    <source>
        <dbReference type="ARBA" id="ARBA00004141"/>
    </source>
</evidence>
<feature type="domain" description="CBS" evidence="12">
    <location>
        <begin position="356"/>
        <end position="418"/>
    </location>
</feature>
<feature type="transmembrane region" description="Helical" evidence="11">
    <location>
        <begin position="722"/>
        <end position="745"/>
    </location>
</feature>
<dbReference type="InterPro" id="IPR053951">
    <property type="entry name" value="K_trans_N"/>
</dbReference>
<protein>
    <recommendedName>
        <fullName evidence="11">Potassium transporter</fullName>
    </recommendedName>
</protein>
<keyword evidence="10" id="KW-0129">CBS domain</keyword>
<dbReference type="Proteomes" id="UP000825729">
    <property type="component" value="Unassembled WGS sequence"/>
</dbReference>
<dbReference type="Pfam" id="PF22776">
    <property type="entry name" value="K_trans_C"/>
    <property type="match status" value="1"/>
</dbReference>
<feature type="transmembrane region" description="Helical" evidence="11">
    <location>
        <begin position="957"/>
        <end position="981"/>
    </location>
</feature>
<keyword evidence="9 11" id="KW-0472">Membrane</keyword>
<feature type="domain" description="CBS" evidence="12">
    <location>
        <begin position="438"/>
        <end position="496"/>
    </location>
</feature>
<feature type="transmembrane region" description="Helical" evidence="11">
    <location>
        <begin position="1047"/>
        <end position="1064"/>
    </location>
</feature>
<proteinExistence type="inferred from homology"/>
<keyword evidence="4 11" id="KW-0633">Potassium transport</keyword>
<dbReference type="InterPro" id="IPR014756">
    <property type="entry name" value="Ig_E-set"/>
</dbReference>
<evidence type="ECO:0000256" key="11">
    <source>
        <dbReference type="RuleBase" id="RU321113"/>
    </source>
</evidence>
<dbReference type="CDD" id="cd02859">
    <property type="entry name" value="E_set_AMPKbeta_like_N"/>
    <property type="match status" value="1"/>
</dbReference>
<dbReference type="Gene3D" id="3.10.580.10">
    <property type="entry name" value="CBS-domain"/>
    <property type="match status" value="2"/>
</dbReference>
<dbReference type="SUPFAM" id="SSF81296">
    <property type="entry name" value="E set domains"/>
    <property type="match status" value="1"/>
</dbReference>
<feature type="transmembrane region" description="Helical" evidence="11">
    <location>
        <begin position="993"/>
        <end position="1014"/>
    </location>
</feature>
<feature type="transmembrane region" description="Helical" evidence="11">
    <location>
        <begin position="765"/>
        <end position="781"/>
    </location>
</feature>
<dbReference type="SMART" id="SM00116">
    <property type="entry name" value="CBS"/>
    <property type="match status" value="3"/>
</dbReference>
<keyword evidence="3" id="KW-0813">Transport</keyword>
<feature type="transmembrane region" description="Helical" evidence="11">
    <location>
        <begin position="1019"/>
        <end position="1041"/>
    </location>
</feature>
<keyword evidence="5 11" id="KW-0812">Transmembrane</keyword>
<sequence>MYSTGKDPLSENSGIGGQVLVPMRFVWPYGGRQVFLSGSFTRWSDHVPMAPVEGCPTVFQTIYRLTPGYHQYKFYVDGEWRHDEQQPFVSGNYGIVNTVLLTREPEAIPLLLSPEIPGTRMNMDVDNDGFQRVVTLSDGTLQEVPRISESDIEVSRHRISVFLSTHTAYELLPESGKVIALDVNLPVKQAFHILYEQGIPVAPLWDFFEGQFVGVLSAVDFILILRELGNHGSNLTEEELETHTISAWKEGKVQLLRQDMLTRSFPRRRLVHAGPYDSLKDVALKILQNEVSTVPIIHSSSQDGSFPQLLHLASLSGILKCICRHFRHSSSSLPILQQPICAIPLGTWVPKIGESNGRPLAMLRPNASLSAALSLLVQAQVSSIPIVNDDDSLLDLYSRSDITALAKDKAYAQIHLDEMSIHQALQLGQDASSPYGFFNGQRCQMCLRTDPLQKVMERLANPGVRRLIIVEAGSKRVEGIISLSDVFRRISQSLQVNHRKSRAVFRRAQFYLLPKYDQAFVSVLSFQLSGREDPTSESRFADLKSADVGWRISAVCSSTGASASMDREVGLGASSSRSREERVHWRSYYSRLLLLAYQSFGVVYGDLSTSPLYVYQSTFSGSLHHYQNEETVFGAFSLIFWTITLIPLVKYILIVLNADDNGEGGTFALYSLLCRHAKFSLLPNQQAADEELSTYYRHGALNRNVAASSLKRFLEKHKRLRTALLVIVLFGASMVIGDGILTPAISVLSSISGLQVRATKLHDGAVVLLACVVLVGLFALQHCGTHRVAFLFAPVVLIWLISIAIIGVYNIIVWNPSIYRALSPHYIYKFFQTTGKDGWLSLGGILLCITGTEAMFADLGHFTKGSIQLAFACVIYPCLVAQYMGQAAFLSKNFPSVPTSFYDSIPKPVFWPMFGIATLAAIVASQAVISATFSIIKQCHALGCFPRVKVVHTSRWIHGQIYIPEINWILMVLCLAVLLGFRDTTLIGNAYGIAAMTVMFVTTCLMGLVIIFVWQKNVLLALSFLIFFGLIEAFYLSSAFIKVPQGGWVPLVLSAIFIVVMYVWHYGTRHKYLFDLQNKVSMKWILTLGPSLGVVRVPGIGLIYTELVTGVPSIFSHFVTNLPAFHQVLVFVCVKSVPLPYVSPDERYLVGRIGPRAYRMYRCIVRYGYKDVQKDDENFENNLIMSIAEFIQMEAEESQSSSLEGSVDGRMAVVRTSERFGTRLIMSERPENDDSEDTYVRSSKSATLQSLQSLYEQESPQVRQRRRVRFELPNAEYMDQQVKEELLELIEAKQVGVAYVMGHSYIKARRSSSFLKKFVIDVAYSFLRKNCRGPAVALNIPHISLIEVGMIYYV</sequence>
<accession>A0AAV7E487</accession>
<dbReference type="GO" id="GO:0015079">
    <property type="term" value="F:potassium ion transmembrane transporter activity"/>
    <property type="evidence" value="ECO:0007669"/>
    <property type="project" value="UniProtKB-UniRule"/>
</dbReference>
<comment type="caution">
    <text evidence="13">The sequence shown here is derived from an EMBL/GenBank/DDBJ whole genome shotgun (WGS) entry which is preliminary data.</text>
</comment>
<dbReference type="Gene3D" id="2.60.40.10">
    <property type="entry name" value="Immunoglobulins"/>
    <property type="match status" value="1"/>
</dbReference>
<feature type="transmembrane region" description="Helical" evidence="11">
    <location>
        <begin position="909"/>
        <end position="936"/>
    </location>
</feature>
<dbReference type="PANTHER" id="PTHR30540:SF108">
    <property type="entry name" value="POTASSIUM TRANSPORTER 3"/>
    <property type="match status" value="1"/>
</dbReference>
<keyword evidence="8 11" id="KW-0406">Ion transport</keyword>
<feature type="transmembrane region" description="Helical" evidence="11">
    <location>
        <begin position="869"/>
        <end position="889"/>
    </location>
</feature>
<reference evidence="13 14" key="1">
    <citation type="submission" date="2021-07" db="EMBL/GenBank/DDBJ databases">
        <title>The Aristolochia fimbriata genome: insights into angiosperm evolution, floral development and chemical biosynthesis.</title>
        <authorList>
            <person name="Jiao Y."/>
        </authorList>
    </citation>
    <scope>NUCLEOTIDE SEQUENCE [LARGE SCALE GENOMIC DNA]</scope>
    <source>
        <strain evidence="13">IBCAS-2021</strain>
        <tissue evidence="13">Leaf</tissue>
    </source>
</reference>
<dbReference type="InterPro" id="IPR053952">
    <property type="entry name" value="K_trans_C"/>
</dbReference>
<feature type="transmembrane region" description="Helical" evidence="11">
    <location>
        <begin position="838"/>
        <end position="857"/>
    </location>
</feature>
<keyword evidence="14" id="KW-1185">Reference proteome</keyword>
<dbReference type="Pfam" id="PF02705">
    <property type="entry name" value="K_trans"/>
    <property type="match status" value="1"/>
</dbReference>
<dbReference type="InterPro" id="IPR000644">
    <property type="entry name" value="CBS_dom"/>
</dbReference>
<feature type="transmembrane region" description="Helical" evidence="11">
    <location>
        <begin position="632"/>
        <end position="653"/>
    </location>
</feature>
<evidence type="ECO:0000313" key="14">
    <source>
        <dbReference type="Proteomes" id="UP000825729"/>
    </source>
</evidence>
<comment type="function">
    <text evidence="11">Potassium transporter.</text>
</comment>
<dbReference type="InterPro" id="IPR032640">
    <property type="entry name" value="AMPK1_CBM"/>
</dbReference>
<dbReference type="Pfam" id="PF16561">
    <property type="entry name" value="AMPK1_CBM"/>
    <property type="match status" value="1"/>
</dbReference>
<dbReference type="NCBIfam" id="TIGR00794">
    <property type="entry name" value="kup"/>
    <property type="match status" value="1"/>
</dbReference>
<evidence type="ECO:0000256" key="6">
    <source>
        <dbReference type="ARBA" id="ARBA00022958"/>
    </source>
</evidence>
<evidence type="ECO:0000256" key="8">
    <source>
        <dbReference type="ARBA" id="ARBA00023065"/>
    </source>
</evidence>
<dbReference type="InterPro" id="IPR013783">
    <property type="entry name" value="Ig-like_fold"/>
</dbReference>
<evidence type="ECO:0000256" key="7">
    <source>
        <dbReference type="ARBA" id="ARBA00022989"/>
    </source>
</evidence>
<comment type="similarity">
    <text evidence="2 11">Belongs to the HAK/KUP transporter (TC 2.A.72.3) family.</text>
</comment>
<dbReference type="PROSITE" id="PS51371">
    <property type="entry name" value="CBS"/>
    <property type="match status" value="3"/>
</dbReference>
<evidence type="ECO:0000256" key="2">
    <source>
        <dbReference type="ARBA" id="ARBA00008440"/>
    </source>
</evidence>
<dbReference type="InterPro" id="IPR003855">
    <property type="entry name" value="K+_transporter"/>
</dbReference>
<dbReference type="PANTHER" id="PTHR30540">
    <property type="entry name" value="OSMOTIC STRESS POTASSIUM TRANSPORTER"/>
    <property type="match status" value="1"/>
</dbReference>
<evidence type="ECO:0000256" key="9">
    <source>
        <dbReference type="ARBA" id="ARBA00023136"/>
    </source>
</evidence>
<evidence type="ECO:0000256" key="5">
    <source>
        <dbReference type="ARBA" id="ARBA00022692"/>
    </source>
</evidence>
<dbReference type="SUPFAM" id="SSF54631">
    <property type="entry name" value="CBS-domain pair"/>
    <property type="match status" value="2"/>
</dbReference>
<evidence type="ECO:0000313" key="13">
    <source>
        <dbReference type="EMBL" id="KAG9443735.1"/>
    </source>
</evidence>
<keyword evidence="6 11" id="KW-0630">Potassium</keyword>
<comment type="caution">
    <text evidence="11">Lacks conserved residue(s) required for the propagation of feature annotation.</text>
</comment>
<gene>
    <name evidence="13" type="ORF">H6P81_015075</name>
</gene>
<dbReference type="GO" id="GO:0009507">
    <property type="term" value="C:chloroplast"/>
    <property type="evidence" value="ECO:0007669"/>
    <property type="project" value="UniProtKB-ARBA"/>
</dbReference>
<dbReference type="EMBL" id="JAINDJ010000006">
    <property type="protein sequence ID" value="KAG9443735.1"/>
    <property type="molecule type" value="Genomic_DNA"/>
</dbReference>
<feature type="transmembrane region" description="Helical" evidence="11">
    <location>
        <begin position="788"/>
        <end position="812"/>
    </location>
</feature>
<dbReference type="InterPro" id="IPR046342">
    <property type="entry name" value="CBS_dom_sf"/>
</dbReference>
<evidence type="ECO:0000256" key="10">
    <source>
        <dbReference type="PROSITE-ProRule" id="PRU00703"/>
    </source>
</evidence>
<feature type="domain" description="CBS" evidence="12">
    <location>
        <begin position="171"/>
        <end position="233"/>
    </location>
</feature>
<dbReference type="GO" id="GO:0016020">
    <property type="term" value="C:membrane"/>
    <property type="evidence" value="ECO:0007669"/>
    <property type="project" value="UniProtKB-SubCell"/>
</dbReference>
<name>A0AAV7E487_ARIFI</name>
<dbReference type="Pfam" id="PF00571">
    <property type="entry name" value="CBS"/>
    <property type="match status" value="2"/>
</dbReference>
<organism evidence="13 14">
    <name type="scientific">Aristolochia fimbriata</name>
    <name type="common">White veined hardy Dutchman's pipe vine</name>
    <dbReference type="NCBI Taxonomy" id="158543"/>
    <lineage>
        <taxon>Eukaryota</taxon>
        <taxon>Viridiplantae</taxon>
        <taxon>Streptophyta</taxon>
        <taxon>Embryophyta</taxon>
        <taxon>Tracheophyta</taxon>
        <taxon>Spermatophyta</taxon>
        <taxon>Magnoliopsida</taxon>
        <taxon>Magnoliidae</taxon>
        <taxon>Piperales</taxon>
        <taxon>Aristolochiaceae</taxon>
        <taxon>Aristolochia</taxon>
    </lineage>
</organism>
<evidence type="ECO:0000256" key="4">
    <source>
        <dbReference type="ARBA" id="ARBA00022538"/>
    </source>
</evidence>
<comment type="subcellular location">
    <subcellularLocation>
        <location evidence="1 11">Membrane</location>
        <topology evidence="1 11">Multi-pass membrane protein</topology>
    </subcellularLocation>
</comment>
<keyword evidence="7 11" id="KW-1133">Transmembrane helix</keyword>